<name>A0A7M7PWE7_STRPU</name>
<evidence type="ECO:0000256" key="10">
    <source>
        <dbReference type="RuleBase" id="RU367030"/>
    </source>
</evidence>
<protein>
    <recommendedName>
        <fullName evidence="10">Sugar phosphate phosphatase</fullName>
        <ecNumber evidence="10">2.1.1.-</ecNumber>
        <ecNumber evidence="10">3.1.3.-</ecNumber>
    </recommendedName>
</protein>
<dbReference type="Proteomes" id="UP000007110">
    <property type="component" value="Unassembled WGS sequence"/>
</dbReference>
<dbReference type="RefSeq" id="XP_030855519.1">
    <property type="nucleotide sequence ID" value="XM_030999659.1"/>
</dbReference>
<comment type="catalytic activity">
    <reaction evidence="2 10">
        <text>beta-D-fructose 1-phosphate + H2O = D-fructose + phosphate</text>
        <dbReference type="Rhea" id="RHEA:35603"/>
        <dbReference type="ChEBI" id="CHEBI:15377"/>
        <dbReference type="ChEBI" id="CHEBI:37721"/>
        <dbReference type="ChEBI" id="CHEBI:43474"/>
        <dbReference type="ChEBI" id="CHEBI:138881"/>
    </reaction>
</comment>
<dbReference type="AlphaFoldDB" id="A0A7M7PWE7"/>
<evidence type="ECO:0000256" key="4">
    <source>
        <dbReference type="ARBA" id="ARBA00022596"/>
    </source>
</evidence>
<keyword evidence="10" id="KW-0489">Methyltransferase</keyword>
<evidence type="ECO:0000313" key="12">
    <source>
        <dbReference type="EnsemblMetazoa" id="XP_030855519"/>
    </source>
</evidence>
<evidence type="ECO:0000256" key="6">
    <source>
        <dbReference type="ARBA" id="ARBA00022801"/>
    </source>
</evidence>
<dbReference type="InterPro" id="IPR002791">
    <property type="entry name" value="ARMT1-like_metal-bd"/>
</dbReference>
<accession>A0A7M7PWE7</accession>
<dbReference type="GeneID" id="575813"/>
<dbReference type="GO" id="GO:0006974">
    <property type="term" value="P:DNA damage response"/>
    <property type="evidence" value="ECO:0000318"/>
    <property type="project" value="GO_Central"/>
</dbReference>
<keyword evidence="5 10" id="KW-0479">Metal-binding</keyword>
<dbReference type="EC" id="2.1.1.-" evidence="10"/>
<dbReference type="GO" id="GO:0030643">
    <property type="term" value="P:intracellular phosphate ion homeostasis"/>
    <property type="evidence" value="ECO:0007669"/>
    <property type="project" value="UniProtKB-ARBA"/>
</dbReference>
<evidence type="ECO:0000256" key="2">
    <source>
        <dbReference type="ARBA" id="ARBA00001326"/>
    </source>
</evidence>
<dbReference type="OrthoDB" id="541375at2759"/>
<dbReference type="GO" id="GO:0046872">
    <property type="term" value="F:metal ion binding"/>
    <property type="evidence" value="ECO:0007669"/>
    <property type="project" value="UniProtKB-UniRule"/>
</dbReference>
<dbReference type="Pfam" id="PF01937">
    <property type="entry name" value="ARMT1-like_dom"/>
    <property type="match status" value="1"/>
</dbReference>
<dbReference type="GO" id="GO:0032259">
    <property type="term" value="P:methylation"/>
    <property type="evidence" value="ECO:0007669"/>
    <property type="project" value="UniProtKB-KW"/>
</dbReference>
<evidence type="ECO:0000256" key="5">
    <source>
        <dbReference type="ARBA" id="ARBA00022723"/>
    </source>
</evidence>
<evidence type="ECO:0000256" key="7">
    <source>
        <dbReference type="ARBA" id="ARBA00023211"/>
    </source>
</evidence>
<reference evidence="13" key="1">
    <citation type="submission" date="2015-02" db="EMBL/GenBank/DDBJ databases">
        <title>Genome sequencing for Strongylocentrotus purpuratus.</title>
        <authorList>
            <person name="Murali S."/>
            <person name="Liu Y."/>
            <person name="Vee V."/>
            <person name="English A."/>
            <person name="Wang M."/>
            <person name="Skinner E."/>
            <person name="Han Y."/>
            <person name="Muzny D.M."/>
            <person name="Worley K.C."/>
            <person name="Gibbs R.A."/>
        </authorList>
    </citation>
    <scope>NUCLEOTIDE SEQUENCE</scope>
</reference>
<dbReference type="PANTHER" id="PTHR12260:SF6">
    <property type="entry name" value="DAMAGE-CONTROL PHOSPHATASE ARMT1"/>
    <property type="match status" value="1"/>
</dbReference>
<dbReference type="EnsemblMetazoa" id="XM_030999659">
    <property type="protein sequence ID" value="XP_030855519"/>
    <property type="gene ID" value="LOC575813"/>
</dbReference>
<keyword evidence="10" id="KW-0808">Transferase</keyword>
<dbReference type="Gene3D" id="1.20.930.60">
    <property type="match status" value="1"/>
</dbReference>
<dbReference type="InParanoid" id="A0A7M7PWE7"/>
<reference evidence="12" key="2">
    <citation type="submission" date="2021-01" db="UniProtKB">
        <authorList>
            <consortium name="EnsemblMetazoa"/>
        </authorList>
    </citation>
    <scope>IDENTIFICATION</scope>
</reference>
<keyword evidence="4" id="KW-0533">Nickel</keyword>
<keyword evidence="6 10" id="KW-0378">Hydrolase</keyword>
<keyword evidence="7 10" id="KW-0464">Manganese</keyword>
<feature type="domain" description="Damage-control phosphatase ARMT1-like metal-binding" evidence="11">
    <location>
        <begin position="32"/>
        <end position="421"/>
    </location>
</feature>
<dbReference type="InterPro" id="IPR036075">
    <property type="entry name" value="ARMT-1-like_metal-bd_sf"/>
</dbReference>
<proteinExistence type="inferred from homology"/>
<organism evidence="12 13">
    <name type="scientific">Strongylocentrotus purpuratus</name>
    <name type="common">Purple sea urchin</name>
    <dbReference type="NCBI Taxonomy" id="7668"/>
    <lineage>
        <taxon>Eukaryota</taxon>
        <taxon>Metazoa</taxon>
        <taxon>Echinodermata</taxon>
        <taxon>Eleutherozoa</taxon>
        <taxon>Echinozoa</taxon>
        <taxon>Echinoidea</taxon>
        <taxon>Euechinoidea</taxon>
        <taxon>Echinacea</taxon>
        <taxon>Camarodonta</taxon>
        <taxon>Echinidea</taxon>
        <taxon>Strongylocentrotidae</taxon>
        <taxon>Strongylocentrotus</taxon>
    </lineage>
</organism>
<evidence type="ECO:0000259" key="11">
    <source>
        <dbReference type="Pfam" id="PF01937"/>
    </source>
</evidence>
<comment type="function">
    <text evidence="8 10">Metal-dependent phosphatase that shows phosphatase activity against several substrates, including fructose-1-phosphate and fructose-6-phosphate. Its preference for fructose-1-phosphate, a strong glycating agent that causes DNA damage rather than a canonical yeast metabolite, suggests a damage-control function in hexose phosphate metabolism. Has also been shown to have O-methyltransferase activity that methylates glutamate residues of target proteins to form gamma-glutamyl methyl ester residues. Possibly methylates PCNA, suggesting it is involved in the DNA damage response.</text>
</comment>
<evidence type="ECO:0000256" key="9">
    <source>
        <dbReference type="ARBA" id="ARBA00048809"/>
    </source>
</evidence>
<comment type="cofactor">
    <cofactor evidence="10">
        <name>Mn(2+)</name>
        <dbReference type="ChEBI" id="CHEBI:29035"/>
    </cofactor>
    <cofactor evidence="10">
        <name>Ni(2+)</name>
        <dbReference type="ChEBI" id="CHEBI:49786"/>
    </cofactor>
</comment>
<dbReference type="FunCoup" id="A0A7M7PWE7">
    <property type="interactions" value="807"/>
</dbReference>
<comment type="domain">
    <text evidence="10">Subfamily III proteins have a conserved RTxK motif about 40-50 residues from the C-terminus; the threonine may be replaced by serine or cysteine.</text>
</comment>
<keyword evidence="13" id="KW-1185">Reference proteome</keyword>
<dbReference type="KEGG" id="spu:575813"/>
<comment type="catalytic activity">
    <reaction evidence="9 10">
        <text>beta-D-fructose 6-phosphate = dihydroxyacetone + D-glyceraldehyde 3-phosphate</text>
        <dbReference type="Rhea" id="RHEA:28002"/>
        <dbReference type="ChEBI" id="CHEBI:16016"/>
        <dbReference type="ChEBI" id="CHEBI:57634"/>
        <dbReference type="ChEBI" id="CHEBI:59776"/>
    </reaction>
</comment>
<dbReference type="CTD" id="73419"/>
<dbReference type="GO" id="GO:0051998">
    <property type="term" value="F:protein carboxyl O-methyltransferase activity"/>
    <property type="evidence" value="ECO:0007669"/>
    <property type="project" value="UniProtKB-UniRule"/>
</dbReference>
<sequence length="451" mass="51025">MEPSENSTANATEGQLPARLSAQQRESFAFATVSKRLPIILTQVIDTVYKYRTEAHDLHGQAGADDCKFIVGKLSALKNQMQTDKALEEFTHDHPDIQLWNRYLEAETERCGGEKPRWFMSAWLYVECYMYRAINEAIALSQCIKTFDPFGAQKQSALLSSNDAMCTLTSYLDESVQGPASFEKFADFLQISLWGNKCDLSISAGIENYQKLSPVAQLASLQSNILVNDIHHVWQTLCGARDASKSTPSQKVRLDVILDNAGFELFTDLVLVDYLLQVGLVDEVHFQLKAMPWFISDVVRHDWDWTLLKLQENKDKAVSSLGHRFQDRVASGVCVLDEHLFWTTCFEFCCMKKVAPDLYEELGKADLILLKGDLNYRKLVADRYWPHTTPFEEALCGFHPAPLCTLRTLKADVVVGLREGLSEEKEAEDTDWMVTGQNAVIEFCNKVVHLS</sequence>
<evidence type="ECO:0000256" key="1">
    <source>
        <dbReference type="ARBA" id="ARBA00000807"/>
    </source>
</evidence>
<comment type="catalytic activity">
    <reaction evidence="1 10">
        <text>L-glutamyl-[protein] + S-adenosyl-L-methionine = [protein]-L-glutamate 5-O-methyl ester + S-adenosyl-L-homocysteine</text>
        <dbReference type="Rhea" id="RHEA:24452"/>
        <dbReference type="Rhea" id="RHEA-COMP:10208"/>
        <dbReference type="Rhea" id="RHEA-COMP:10311"/>
        <dbReference type="ChEBI" id="CHEBI:29973"/>
        <dbReference type="ChEBI" id="CHEBI:57856"/>
        <dbReference type="ChEBI" id="CHEBI:59789"/>
        <dbReference type="ChEBI" id="CHEBI:82795"/>
    </reaction>
</comment>
<dbReference type="FunFam" id="3.40.50.10880:FF:000005">
    <property type="entry name" value="DUF89-domain-containing protein"/>
    <property type="match status" value="1"/>
</dbReference>
<dbReference type="FunFam" id="1.20.930.60:FF:000001">
    <property type="entry name" value="protein-glutamate O-methyltransferase isoform X1"/>
    <property type="match status" value="1"/>
</dbReference>
<dbReference type="Gene3D" id="3.40.50.10880">
    <property type="entry name" value="Uncharacterised protein PF01937, DUF89, domain 3"/>
    <property type="match status" value="1"/>
</dbReference>
<dbReference type="PANTHER" id="PTHR12260">
    <property type="entry name" value="DAMAGE-CONTROL PHOSPHATASE ARMT1"/>
    <property type="match status" value="1"/>
</dbReference>
<evidence type="ECO:0000313" key="13">
    <source>
        <dbReference type="Proteomes" id="UP000007110"/>
    </source>
</evidence>
<comment type="similarity">
    <text evidence="3 10">Belongs to the damage-control phosphatase family. Sugar phosphate phosphatase III subfamily.</text>
</comment>
<dbReference type="GO" id="GO:0016462">
    <property type="term" value="F:pyrophosphatase activity"/>
    <property type="evidence" value="ECO:0007669"/>
    <property type="project" value="UniProtKB-ARBA"/>
</dbReference>
<evidence type="ECO:0000256" key="3">
    <source>
        <dbReference type="ARBA" id="ARBA00009519"/>
    </source>
</evidence>
<dbReference type="OMA" id="INMWSNC"/>
<dbReference type="InterPro" id="IPR039763">
    <property type="entry name" value="ARMT1"/>
</dbReference>
<evidence type="ECO:0000256" key="8">
    <source>
        <dbReference type="ARBA" id="ARBA00045980"/>
    </source>
</evidence>
<dbReference type="EC" id="3.1.3.-" evidence="10"/>
<dbReference type="SUPFAM" id="SSF111321">
    <property type="entry name" value="AF1104-like"/>
    <property type="match status" value="1"/>
</dbReference>
<dbReference type="GO" id="GO:0016791">
    <property type="term" value="F:phosphatase activity"/>
    <property type="evidence" value="ECO:0000318"/>
    <property type="project" value="GO_Central"/>
</dbReference>